<dbReference type="Pfam" id="PF13401">
    <property type="entry name" value="AAA_22"/>
    <property type="match status" value="1"/>
</dbReference>
<sequence length="411" mass="46136">MYARKISTYQNARQALHSSFPKDMPGREEELEQLQLYLKDHLTNKASGSLYISGPPGTGKTASLNLILQNEEISSQFEEVYVNCTAIKSPTAIYSKIAAALKLKINGKTKKDYLTGIENYLKKKHRMILLVLDEIDQLENKNQSILYTIFEWPSKPNSQLILIGIANALDLTDRILPRLQASCELKPQLMHFPPYTKQQIINIFTDRLKAAGVLDVFSEPALQLLAGKVAAVSGDVRRALDIGRRVIELVDQSRTSEALQPIENVTNLLVEAGMKTVEMKEVMNVMNNVYGTSQTLTESSEDTFPLQQKIIICSLLLILKKAKNKDVTVGKLHEVYRRVCTKRHINAVDQAEFAGLCSLIETRGIIRVSGKKEPRLHKVSLEWDEEEVGSALKDKQLMSIILQDDSCLGKL</sequence>
<dbReference type="FunFam" id="3.40.50.300:FF:000547">
    <property type="entry name" value="Cell division control protein"/>
    <property type="match status" value="1"/>
</dbReference>
<dbReference type="AlphaFoldDB" id="A0A9N9SDD7"/>
<dbReference type="InterPro" id="IPR050311">
    <property type="entry name" value="ORC1/CDC6"/>
</dbReference>
<dbReference type="PIRSF" id="PIRSF001767">
    <property type="entry name" value="Cdc6"/>
    <property type="match status" value="1"/>
</dbReference>
<dbReference type="CDD" id="cd00009">
    <property type="entry name" value="AAA"/>
    <property type="match status" value="1"/>
</dbReference>
<dbReference type="PANTHER" id="PTHR10763">
    <property type="entry name" value="CELL DIVISION CONTROL PROTEIN 6-RELATED"/>
    <property type="match status" value="1"/>
</dbReference>
<feature type="domain" description="Cdc6 C-terminal" evidence="8">
    <location>
        <begin position="312"/>
        <end position="392"/>
    </location>
</feature>
<name>A0A9N9SDD7_PHACE</name>
<dbReference type="SMART" id="SM01074">
    <property type="entry name" value="Cdc6_C"/>
    <property type="match status" value="1"/>
</dbReference>
<dbReference type="FunFam" id="1.10.10.10:FF:000265">
    <property type="entry name" value="Cell division control protein"/>
    <property type="match status" value="1"/>
</dbReference>
<evidence type="ECO:0000313" key="10">
    <source>
        <dbReference type="Proteomes" id="UP001153737"/>
    </source>
</evidence>
<keyword evidence="5" id="KW-0539">Nucleus</keyword>
<dbReference type="Pfam" id="PF09079">
    <property type="entry name" value="WHD_Cdc6"/>
    <property type="match status" value="1"/>
</dbReference>
<dbReference type="Gene3D" id="1.10.10.10">
    <property type="entry name" value="Winged helix-like DNA-binding domain superfamily/Winged helix DNA-binding domain"/>
    <property type="match status" value="1"/>
</dbReference>
<dbReference type="Gene3D" id="3.40.50.300">
    <property type="entry name" value="P-loop containing nucleotide triphosphate hydrolases"/>
    <property type="match status" value="1"/>
</dbReference>
<organism evidence="9 10">
    <name type="scientific">Phaedon cochleariae</name>
    <name type="common">Mustard beetle</name>
    <dbReference type="NCBI Taxonomy" id="80249"/>
    <lineage>
        <taxon>Eukaryota</taxon>
        <taxon>Metazoa</taxon>
        <taxon>Ecdysozoa</taxon>
        <taxon>Arthropoda</taxon>
        <taxon>Hexapoda</taxon>
        <taxon>Insecta</taxon>
        <taxon>Pterygota</taxon>
        <taxon>Neoptera</taxon>
        <taxon>Endopterygota</taxon>
        <taxon>Coleoptera</taxon>
        <taxon>Polyphaga</taxon>
        <taxon>Cucujiformia</taxon>
        <taxon>Chrysomeloidea</taxon>
        <taxon>Chrysomelidae</taxon>
        <taxon>Chrysomelinae</taxon>
        <taxon>Chrysomelini</taxon>
        <taxon>Phaedon</taxon>
    </lineage>
</organism>
<proteinExistence type="inferred from homology"/>
<dbReference type="EMBL" id="OU896716">
    <property type="protein sequence ID" value="CAG9814194.1"/>
    <property type="molecule type" value="Genomic_DNA"/>
</dbReference>
<dbReference type="GO" id="GO:0003688">
    <property type="term" value="F:DNA replication origin binding"/>
    <property type="evidence" value="ECO:0007669"/>
    <property type="project" value="TreeGrafter"/>
</dbReference>
<feature type="domain" description="AAA+ ATPase" evidence="7">
    <location>
        <begin position="46"/>
        <end position="189"/>
    </location>
</feature>
<dbReference type="OrthoDB" id="1926878at2759"/>
<keyword evidence="10" id="KW-1185">Reference proteome</keyword>
<dbReference type="InterPro" id="IPR036390">
    <property type="entry name" value="WH_DNA-bd_sf"/>
</dbReference>
<dbReference type="InterPro" id="IPR003593">
    <property type="entry name" value="AAA+_ATPase"/>
</dbReference>
<comment type="similarity">
    <text evidence="2">Belongs to the CDC6/cdc18 family.</text>
</comment>
<dbReference type="InterPro" id="IPR027417">
    <property type="entry name" value="P-loop_NTPase"/>
</dbReference>
<dbReference type="InterPro" id="IPR049945">
    <property type="entry name" value="AAA_22"/>
</dbReference>
<comment type="subcellular location">
    <subcellularLocation>
        <location evidence="1">Nucleus</location>
    </subcellularLocation>
</comment>
<gene>
    <name evidence="9" type="ORF">PHAECO_LOCUS1933</name>
</gene>
<evidence type="ECO:0000256" key="4">
    <source>
        <dbReference type="ARBA" id="ARBA00022705"/>
    </source>
</evidence>
<dbReference type="Pfam" id="PF22606">
    <property type="entry name" value="Cdc6-ORC-like_ATPase_lid"/>
    <property type="match status" value="1"/>
</dbReference>
<evidence type="ECO:0000313" key="9">
    <source>
        <dbReference type="EMBL" id="CAG9814194.1"/>
    </source>
</evidence>
<reference evidence="9" key="1">
    <citation type="submission" date="2022-01" db="EMBL/GenBank/DDBJ databases">
        <authorList>
            <person name="King R."/>
        </authorList>
    </citation>
    <scope>NUCLEOTIDE SEQUENCE</scope>
</reference>
<dbReference type="GO" id="GO:0005634">
    <property type="term" value="C:nucleus"/>
    <property type="evidence" value="ECO:0007669"/>
    <property type="project" value="UniProtKB-SubCell"/>
</dbReference>
<evidence type="ECO:0000256" key="3">
    <source>
        <dbReference type="ARBA" id="ARBA00022618"/>
    </source>
</evidence>
<dbReference type="PANTHER" id="PTHR10763:SF26">
    <property type="entry name" value="CELL DIVISION CONTROL PROTEIN 6 HOMOLOG"/>
    <property type="match status" value="1"/>
</dbReference>
<dbReference type="SUPFAM" id="SSF52540">
    <property type="entry name" value="P-loop containing nucleoside triphosphate hydrolases"/>
    <property type="match status" value="1"/>
</dbReference>
<keyword evidence="3" id="KW-0132">Cell division</keyword>
<evidence type="ECO:0000256" key="2">
    <source>
        <dbReference type="ARBA" id="ARBA00006184"/>
    </source>
</evidence>
<dbReference type="GO" id="GO:0033314">
    <property type="term" value="P:mitotic DNA replication checkpoint signaling"/>
    <property type="evidence" value="ECO:0007669"/>
    <property type="project" value="TreeGrafter"/>
</dbReference>
<evidence type="ECO:0000256" key="5">
    <source>
        <dbReference type="ARBA" id="ARBA00023242"/>
    </source>
</evidence>
<evidence type="ECO:0000256" key="6">
    <source>
        <dbReference type="ARBA" id="ARBA00023306"/>
    </source>
</evidence>
<dbReference type="InterPro" id="IPR054425">
    <property type="entry name" value="Cdc6_ORC1-like_ATPase_lid"/>
</dbReference>
<keyword evidence="6" id="KW-0131">Cell cycle</keyword>
<dbReference type="CDD" id="cd08768">
    <property type="entry name" value="Cdc6_C"/>
    <property type="match status" value="1"/>
</dbReference>
<dbReference type="SMART" id="SM00382">
    <property type="entry name" value="AAA"/>
    <property type="match status" value="1"/>
</dbReference>
<dbReference type="GO" id="GO:0016887">
    <property type="term" value="F:ATP hydrolysis activity"/>
    <property type="evidence" value="ECO:0007669"/>
    <property type="project" value="InterPro"/>
</dbReference>
<dbReference type="InterPro" id="IPR036388">
    <property type="entry name" value="WH-like_DNA-bd_sf"/>
</dbReference>
<dbReference type="GO" id="GO:0051301">
    <property type="term" value="P:cell division"/>
    <property type="evidence" value="ECO:0007669"/>
    <property type="project" value="UniProtKB-KW"/>
</dbReference>
<keyword evidence="4" id="KW-0235">DNA replication</keyword>
<dbReference type="InterPro" id="IPR016314">
    <property type="entry name" value="Cdc6/18"/>
</dbReference>
<protein>
    <recommendedName>
        <fullName evidence="11">Cell division control protein</fullName>
    </recommendedName>
</protein>
<dbReference type="InterPro" id="IPR015163">
    <property type="entry name" value="Cdc6_C"/>
</dbReference>
<dbReference type="Proteomes" id="UP001153737">
    <property type="component" value="Chromosome 10"/>
</dbReference>
<evidence type="ECO:0000259" key="8">
    <source>
        <dbReference type="SMART" id="SM01074"/>
    </source>
</evidence>
<evidence type="ECO:0000256" key="1">
    <source>
        <dbReference type="ARBA" id="ARBA00004123"/>
    </source>
</evidence>
<evidence type="ECO:0000259" key="7">
    <source>
        <dbReference type="SMART" id="SM00382"/>
    </source>
</evidence>
<reference evidence="9" key="2">
    <citation type="submission" date="2022-10" db="EMBL/GenBank/DDBJ databases">
        <authorList>
            <consortium name="ENA_rothamsted_submissions"/>
            <consortium name="culmorum"/>
            <person name="King R."/>
        </authorList>
    </citation>
    <scope>NUCLEOTIDE SEQUENCE</scope>
</reference>
<accession>A0A9N9SDD7</accession>
<dbReference type="SUPFAM" id="SSF46785">
    <property type="entry name" value="Winged helix' DNA-binding domain"/>
    <property type="match status" value="1"/>
</dbReference>
<dbReference type="Gene3D" id="1.10.8.60">
    <property type="match status" value="1"/>
</dbReference>
<dbReference type="GO" id="GO:0006270">
    <property type="term" value="P:DNA replication initiation"/>
    <property type="evidence" value="ECO:0007669"/>
    <property type="project" value="InterPro"/>
</dbReference>
<evidence type="ECO:0008006" key="11">
    <source>
        <dbReference type="Google" id="ProtNLM"/>
    </source>
</evidence>